<dbReference type="SUPFAM" id="SSF55486">
    <property type="entry name" value="Metalloproteases ('zincins'), catalytic domain"/>
    <property type="match status" value="1"/>
</dbReference>
<reference evidence="2" key="1">
    <citation type="journal article" date="2019" name="PLoS Negl. Trop. Dis.">
        <title>Revisiting the worldwide diversity of Leptospira species in the environment.</title>
        <authorList>
            <person name="Vincent A.T."/>
            <person name="Schiettekatte O."/>
            <person name="Bourhy P."/>
            <person name="Veyrier F.J."/>
            <person name="Picardeau M."/>
        </authorList>
    </citation>
    <scope>NUCLEOTIDE SEQUENCE [LARGE SCALE GENOMIC DNA]</scope>
    <source>
        <strain evidence="2">201702692</strain>
    </source>
</reference>
<dbReference type="RefSeq" id="WP_135579110.1">
    <property type="nucleotide sequence ID" value="NZ_RQGA01000011.1"/>
</dbReference>
<evidence type="ECO:0000256" key="1">
    <source>
        <dbReference type="SAM" id="Phobius"/>
    </source>
</evidence>
<keyword evidence="1" id="KW-1133">Transmembrane helix</keyword>
<dbReference type="Proteomes" id="UP000298125">
    <property type="component" value="Unassembled WGS sequence"/>
</dbReference>
<dbReference type="OrthoDB" id="313862at2"/>
<evidence type="ECO:0000313" key="3">
    <source>
        <dbReference type="Proteomes" id="UP000298125"/>
    </source>
</evidence>
<keyword evidence="3" id="KW-1185">Reference proteome</keyword>
<organism evidence="2 3">
    <name type="scientific">Leptospira perdikensis</name>
    <dbReference type="NCBI Taxonomy" id="2484948"/>
    <lineage>
        <taxon>Bacteria</taxon>
        <taxon>Pseudomonadati</taxon>
        <taxon>Spirochaetota</taxon>
        <taxon>Spirochaetia</taxon>
        <taxon>Leptospirales</taxon>
        <taxon>Leptospiraceae</taxon>
        <taxon>Leptospira</taxon>
    </lineage>
</organism>
<protein>
    <submittedName>
        <fullName evidence="2">Uncharacterized protein</fullName>
    </submittedName>
</protein>
<proteinExistence type="predicted"/>
<comment type="caution">
    <text evidence="2">The sequence shown here is derived from an EMBL/GenBank/DDBJ whole genome shotgun (WGS) entry which is preliminary data.</text>
</comment>
<gene>
    <name evidence="2" type="ORF">EHQ49_10385</name>
</gene>
<keyword evidence="1" id="KW-0472">Membrane</keyword>
<accession>A0A4V3JP73</accession>
<dbReference type="AlphaFoldDB" id="A0A4V3JP73"/>
<feature type="transmembrane region" description="Helical" evidence="1">
    <location>
        <begin position="12"/>
        <end position="32"/>
    </location>
</feature>
<keyword evidence="1" id="KW-0812">Transmembrane</keyword>
<name>A0A4V3JP73_9LEPT</name>
<dbReference type="EMBL" id="RQGA01000011">
    <property type="protein sequence ID" value="TGL39780.1"/>
    <property type="molecule type" value="Genomic_DNA"/>
</dbReference>
<evidence type="ECO:0000313" key="2">
    <source>
        <dbReference type="EMBL" id="TGL39780.1"/>
    </source>
</evidence>
<sequence length="532" mass="61785">MKNQQDNKGNYIQKIFSMVFVFTLISGFGLSAESKKTNQVLDWDETQKHFLHKNITLEEMGLQSETHYVLENFLIYSGLEELPIPLNQVEGNLKYLTLGYQLKKIESKWRTIALSSGSKEKITEFHPKVVVRVDAPYAYSPTNYFDSKVPLKNTALTIPPSEVKGSWDSELWFAPKWDFPILNTFAFERIIDTASCPDAIYHEYTHLITGRYLGNNAIGRSLAEGISDYYAASLLNHPDLYTHRTCEAVKRQLIVSSFRLDKQIGSYDASIEADFKKDFVFIPSLLWQYRQLVGTEIADVTIFQAVAKTNAGDRFFPEFINTLSASLYAELKKRNGEQKAQEMVKKVEDGVWVPHGVYSKFSHNQTVFSIFPKTFVSVSNSDEKSAEFCGIKNELEFFWKEVSEEEPILRFYWNCNQVKLPLVIQIDESNPINYLLQPNLRFLSGKLKFASQNAEKPNPKLSTEEQVLYLKMYSYIKENYFYRRTMEKEVRLYLDKKVETNQIQNIRLEFAYLGNSKKRFRYGFPVSNEIRF</sequence>